<dbReference type="OrthoDB" id="8941317at2759"/>
<gene>
    <name evidence="1" type="ORF">JZ751_011235</name>
</gene>
<comment type="caution">
    <text evidence="1">The sequence shown here is derived from an EMBL/GenBank/DDBJ whole genome shotgun (WGS) entry which is preliminary data.</text>
</comment>
<reference evidence="1" key="1">
    <citation type="thesis" date="2021" institute="BYU ScholarsArchive" country="Provo, UT, USA">
        <title>Applications of and Algorithms for Genome Assembly and Genomic Analyses with an Emphasis on Marine Teleosts.</title>
        <authorList>
            <person name="Pickett B.D."/>
        </authorList>
    </citation>
    <scope>NUCLEOTIDE SEQUENCE</scope>
    <source>
        <strain evidence="1">HI-2016</strain>
    </source>
</reference>
<protein>
    <submittedName>
        <fullName evidence="1">Uncharacterized protein</fullName>
    </submittedName>
</protein>
<proteinExistence type="predicted"/>
<dbReference type="EMBL" id="JAFBMS010000020">
    <property type="protein sequence ID" value="KAG9344564.1"/>
    <property type="molecule type" value="Genomic_DNA"/>
</dbReference>
<accession>A0A8T2NWP4</accession>
<keyword evidence="2" id="KW-1185">Reference proteome</keyword>
<dbReference type="AlphaFoldDB" id="A0A8T2NWP4"/>
<organism evidence="1 2">
    <name type="scientific">Albula glossodonta</name>
    <name type="common">roundjaw bonefish</name>
    <dbReference type="NCBI Taxonomy" id="121402"/>
    <lineage>
        <taxon>Eukaryota</taxon>
        <taxon>Metazoa</taxon>
        <taxon>Chordata</taxon>
        <taxon>Craniata</taxon>
        <taxon>Vertebrata</taxon>
        <taxon>Euteleostomi</taxon>
        <taxon>Actinopterygii</taxon>
        <taxon>Neopterygii</taxon>
        <taxon>Teleostei</taxon>
        <taxon>Albuliformes</taxon>
        <taxon>Albulidae</taxon>
        <taxon>Albula</taxon>
    </lineage>
</organism>
<name>A0A8T2NWP4_9TELE</name>
<evidence type="ECO:0000313" key="1">
    <source>
        <dbReference type="EMBL" id="KAG9344564.1"/>
    </source>
</evidence>
<dbReference type="Proteomes" id="UP000824540">
    <property type="component" value="Unassembled WGS sequence"/>
</dbReference>
<evidence type="ECO:0000313" key="2">
    <source>
        <dbReference type="Proteomes" id="UP000824540"/>
    </source>
</evidence>
<sequence>MTSFLPRCGRVPHAFLTGSKWVGLLFDVIPNGITSYKLWHEERERERRTEWKCKGGDSLLLQGDFGPCGAYLPTHSHPGMGLAEGEESLWFSQSNHCPRPHPIPTWGLLANSFASHADPSASMHALLASHSITCTSCYHLVLGVDRAMAEGEDCVGQGDWKERCIALETQLLKFRVQASKIRELLAEKHSNPVVRVQEVRGQGVLAVSPGGCDFISVCQSQPLCMREC</sequence>